<organism evidence="5 6">
    <name type="scientific">Saponaria officinalis</name>
    <name type="common">Common soapwort</name>
    <name type="synonym">Lychnis saponaria</name>
    <dbReference type="NCBI Taxonomy" id="3572"/>
    <lineage>
        <taxon>Eukaryota</taxon>
        <taxon>Viridiplantae</taxon>
        <taxon>Streptophyta</taxon>
        <taxon>Embryophyta</taxon>
        <taxon>Tracheophyta</taxon>
        <taxon>Spermatophyta</taxon>
        <taxon>Magnoliopsida</taxon>
        <taxon>eudicotyledons</taxon>
        <taxon>Gunneridae</taxon>
        <taxon>Pentapetalae</taxon>
        <taxon>Caryophyllales</taxon>
        <taxon>Caryophyllaceae</taxon>
        <taxon>Caryophylleae</taxon>
        <taxon>Saponaria</taxon>
    </lineage>
</organism>
<accession>A0AAW1GYB1</accession>
<dbReference type="InterPro" id="IPR027417">
    <property type="entry name" value="P-loop_NTPase"/>
</dbReference>
<dbReference type="EC" id="5.6.2.3" evidence="1"/>
<dbReference type="GO" id="GO:0000723">
    <property type="term" value="P:telomere maintenance"/>
    <property type="evidence" value="ECO:0007669"/>
    <property type="project" value="InterPro"/>
</dbReference>
<dbReference type="GO" id="GO:0005524">
    <property type="term" value="F:ATP binding"/>
    <property type="evidence" value="ECO:0007669"/>
    <property type="project" value="UniProtKB-KW"/>
</dbReference>
<dbReference type="AlphaFoldDB" id="A0AAW1GYB1"/>
<keyword evidence="1" id="KW-0547">Nucleotide-binding</keyword>
<keyword evidence="1" id="KW-0233">DNA recombination</keyword>
<dbReference type="SUPFAM" id="SSF52540">
    <property type="entry name" value="P-loop containing nucleoside triphosphate hydrolases"/>
    <property type="match status" value="1"/>
</dbReference>
<evidence type="ECO:0000259" key="2">
    <source>
        <dbReference type="Pfam" id="PF05970"/>
    </source>
</evidence>
<dbReference type="PANTHER" id="PTHR10492">
    <property type="match status" value="1"/>
</dbReference>
<keyword evidence="1" id="KW-0347">Helicase</keyword>
<comment type="cofactor">
    <cofactor evidence="1">
        <name>Mg(2+)</name>
        <dbReference type="ChEBI" id="CHEBI:18420"/>
    </cofactor>
</comment>
<dbReference type="InterPro" id="IPR049163">
    <property type="entry name" value="Pif1-like_2B_dom"/>
</dbReference>
<dbReference type="GO" id="GO:0043139">
    <property type="term" value="F:5'-3' DNA helicase activity"/>
    <property type="evidence" value="ECO:0007669"/>
    <property type="project" value="UniProtKB-EC"/>
</dbReference>
<keyword evidence="1" id="KW-0067">ATP-binding</keyword>
<sequence length="1138" mass="129151">MFSFTSIGGQIDHPINRGRGTYTFRMGGQNAHLIGCFLPNNSAPPKLCQLYIYDTEEELTHRKNALSSTNLGQFDDGLISEMARDRIEEGVDGEEVRLSLIRCRKTYGRTYNLPTISEVAALIVGDIDNTIDGKDIIVEERGGNLQQDGHRLGIPHSGKSIASPNNLENSRDKLTLREWFAFCRLFKQFCVDGYTMIESKRLAYLRFNQPKLRSENYKNLAGAVANGQIEPSSVVIRYIIPSTFLGGKGYMRETYQDTMTICKWCGYLDLFITFTCNPKWPEITRFVTNKGVKPEDRPDILTRVALVYTIEFQKCGFSYAHILLFLHRDDKFPEAADVDRIISAEIPDPVENPFLHEAVRDLMIHGPCGAAKPNLPTTIDGDGYPIYRRRDNGVTSEKSGIRVNNGYVVPYNPDLLSKYHAHINVEWCNLARSIWSDRVTVSATHSSSPFQIDQIQEIFSFDIHYRTPPVFRLDYHLPNDQNVILNDDDPIDKVVARSNSCKMKFNSLLGYYLTCLVKPSQSWSKCGQNLVSRPKPRVKHMGNQKSYHQIVLHVWKKKLKKWKPRKQGFSLGKMYHMSPNGGERYYMRTILNFVRGPKSDEDIRTINGVVYPTFKEACHALGLLGDDKEYIDAIIKASFWGTGLYLRNLFSTLLLSIRRDIYYLMISCTRDAPNSVIMLMSFTNRCSIVSSTDLQLNDVQLQNYALAKIEAWLQSNGSSLRKFNTLPFSDYNLNSEHANKLISDELSYDNDAFRREHVVLTSSMTSEQKSVYTQIMDAVENGNGGVFLFMALDRSLRDIMRFSPSEDPEKPFGGKVIVFGGDFRQILHVAPKGSRQDIVYASISFSPLWRFCKVLKLTQNMPLEVGSSKSNTEEIRQFSEWILQVRDGLAEGPNDSVGDIEVRAELLIHSKSDPIAAIVKSTYPSLNDHLGDPHYFKERAVLAPTQDILELVNEYVLSLIPNEERVYLSSDEISKEENNIAIRLTNHNIKLKVGAIVMLLRNIAQANGLCNGTRLVVTNIGDRVIRATILSGNNNGIRVYIPRITLTPSDTTNFLVRFERRQFPLTVCFTLTIKKSHGQSLSQVGLYLLKPVFTHGQLYVAISRVTNKQGLKVLISDEENATCNTTSNFVYKEIFQNF</sequence>
<keyword evidence="1" id="KW-0227">DNA damage</keyword>
<evidence type="ECO:0000259" key="3">
    <source>
        <dbReference type="Pfam" id="PF14214"/>
    </source>
</evidence>
<proteinExistence type="inferred from homology"/>
<dbReference type="EMBL" id="JBDFQZ010000013">
    <property type="protein sequence ID" value="KAK9668687.1"/>
    <property type="molecule type" value="Genomic_DNA"/>
</dbReference>
<reference evidence="5" key="1">
    <citation type="submission" date="2024-03" db="EMBL/GenBank/DDBJ databases">
        <title>WGS assembly of Saponaria officinalis var. Norfolk2.</title>
        <authorList>
            <person name="Jenkins J."/>
            <person name="Shu S."/>
            <person name="Grimwood J."/>
            <person name="Barry K."/>
            <person name="Goodstein D."/>
            <person name="Schmutz J."/>
            <person name="Leebens-Mack J."/>
            <person name="Osbourn A."/>
        </authorList>
    </citation>
    <scope>NUCLEOTIDE SEQUENCE [LARGE SCALE GENOMIC DNA]</scope>
    <source>
        <strain evidence="5">JIC</strain>
    </source>
</reference>
<dbReference type="Pfam" id="PF21530">
    <property type="entry name" value="Pif1_2B_dom"/>
    <property type="match status" value="1"/>
</dbReference>
<feature type="domain" description="DNA helicase Pif1-like DEAD-box helicase" evidence="2">
    <location>
        <begin position="788"/>
        <end position="891"/>
    </location>
</feature>
<dbReference type="Pfam" id="PF14214">
    <property type="entry name" value="Helitron_like_N"/>
    <property type="match status" value="1"/>
</dbReference>
<dbReference type="InterPro" id="IPR010285">
    <property type="entry name" value="DNA_helicase_pif1-like_DEAD"/>
</dbReference>
<evidence type="ECO:0000313" key="6">
    <source>
        <dbReference type="Proteomes" id="UP001443914"/>
    </source>
</evidence>
<keyword evidence="1" id="KW-0234">DNA repair</keyword>
<evidence type="ECO:0000259" key="4">
    <source>
        <dbReference type="Pfam" id="PF21530"/>
    </source>
</evidence>
<keyword evidence="6" id="KW-1185">Reference proteome</keyword>
<comment type="catalytic activity">
    <reaction evidence="1">
        <text>ATP + H2O = ADP + phosphate + H(+)</text>
        <dbReference type="Rhea" id="RHEA:13065"/>
        <dbReference type="ChEBI" id="CHEBI:15377"/>
        <dbReference type="ChEBI" id="CHEBI:15378"/>
        <dbReference type="ChEBI" id="CHEBI:30616"/>
        <dbReference type="ChEBI" id="CHEBI:43474"/>
        <dbReference type="ChEBI" id="CHEBI:456216"/>
        <dbReference type="EC" id="5.6.2.3"/>
    </reaction>
</comment>
<dbReference type="GO" id="GO:0016787">
    <property type="term" value="F:hydrolase activity"/>
    <property type="evidence" value="ECO:0007669"/>
    <property type="project" value="UniProtKB-KW"/>
</dbReference>
<comment type="caution">
    <text evidence="5">The sequence shown here is derived from an EMBL/GenBank/DDBJ whole genome shotgun (WGS) entry which is preliminary data.</text>
</comment>
<keyword evidence="1" id="KW-0378">Hydrolase</keyword>
<evidence type="ECO:0000313" key="5">
    <source>
        <dbReference type="EMBL" id="KAK9668687.1"/>
    </source>
</evidence>
<dbReference type="PANTHER" id="PTHR10492:SF101">
    <property type="entry name" value="ATP-DEPENDENT DNA HELICASE"/>
    <property type="match status" value="1"/>
</dbReference>
<name>A0AAW1GYB1_SAPOF</name>
<dbReference type="GO" id="GO:0006310">
    <property type="term" value="P:DNA recombination"/>
    <property type="evidence" value="ECO:0007669"/>
    <property type="project" value="UniProtKB-KW"/>
</dbReference>
<dbReference type="InterPro" id="IPR025476">
    <property type="entry name" value="Helitron_helicase-like"/>
</dbReference>
<feature type="domain" description="Helitron helicase-like" evidence="3">
    <location>
        <begin position="179"/>
        <end position="304"/>
    </location>
</feature>
<dbReference type="GO" id="GO:0006281">
    <property type="term" value="P:DNA repair"/>
    <property type="evidence" value="ECO:0007669"/>
    <property type="project" value="UniProtKB-KW"/>
</dbReference>
<comment type="similarity">
    <text evidence="1">Belongs to the helicase family.</text>
</comment>
<dbReference type="Proteomes" id="UP001443914">
    <property type="component" value="Unassembled WGS sequence"/>
</dbReference>
<dbReference type="Pfam" id="PF05970">
    <property type="entry name" value="PIF1"/>
    <property type="match status" value="1"/>
</dbReference>
<gene>
    <name evidence="5" type="ORF">RND81_13G078500</name>
</gene>
<evidence type="ECO:0000256" key="1">
    <source>
        <dbReference type="RuleBase" id="RU363044"/>
    </source>
</evidence>
<feature type="domain" description="DNA helicase Pif1-like 2B" evidence="4">
    <location>
        <begin position="984"/>
        <end position="1019"/>
    </location>
</feature>
<protein>
    <recommendedName>
        <fullName evidence="1">ATP-dependent DNA helicase</fullName>
        <ecNumber evidence="1">5.6.2.3</ecNumber>
    </recommendedName>
</protein>